<proteinExistence type="predicted"/>
<reference evidence="1 2" key="1">
    <citation type="submission" date="2016-10" db="EMBL/GenBank/DDBJ databases">
        <authorList>
            <person name="de Groot N.N."/>
        </authorList>
    </citation>
    <scope>NUCLEOTIDE SEQUENCE [LARGE SCALE GENOMIC DNA]</scope>
    <source>
        <strain evidence="1 2">Nm146</strain>
    </source>
</reference>
<dbReference type="OrthoDB" id="5397649at2"/>
<dbReference type="EMBL" id="FOUF01000043">
    <property type="protein sequence ID" value="SFM87298.1"/>
    <property type="molecule type" value="Genomic_DNA"/>
</dbReference>
<organism evidence="1 2">
    <name type="scientific">Nitrosomonas nitrosa</name>
    <dbReference type="NCBI Taxonomy" id="52442"/>
    <lineage>
        <taxon>Bacteria</taxon>
        <taxon>Pseudomonadati</taxon>
        <taxon>Pseudomonadota</taxon>
        <taxon>Betaproteobacteria</taxon>
        <taxon>Nitrosomonadales</taxon>
        <taxon>Nitrosomonadaceae</taxon>
        <taxon>Nitrosomonas</taxon>
    </lineage>
</organism>
<dbReference type="AlphaFoldDB" id="A0A1I4UEB4"/>
<evidence type="ECO:0000313" key="1">
    <source>
        <dbReference type="EMBL" id="SFM87298.1"/>
    </source>
</evidence>
<protein>
    <recommendedName>
        <fullName evidence="3">Proline-rich region</fullName>
    </recommendedName>
</protein>
<keyword evidence="2" id="KW-1185">Reference proteome</keyword>
<sequence length="165" mass="18514">MRKISLLYGVIVAIFALILPDAAWAHRPYNHFLGSGYFPSGHNIGLGFGTGYGFTTLGYRNYYGYGSRRSGFYGSYSFGVPYVPYYSRPYYGGYGYMPFPSYSYYPPVVVVPATPPVYIQQPSAQPPSPPPETNYWHYCENPAGYYPYVKKCPGGWLKVAPQPAE</sequence>
<dbReference type="STRING" id="52442.SAMN05421880_14313"/>
<evidence type="ECO:0008006" key="3">
    <source>
        <dbReference type="Google" id="ProtNLM"/>
    </source>
</evidence>
<dbReference type="Proteomes" id="UP000199561">
    <property type="component" value="Unassembled WGS sequence"/>
</dbReference>
<accession>A0A1I4UEB4</accession>
<gene>
    <name evidence="1" type="ORF">SAMN05421880_14313</name>
</gene>
<name>A0A1I4UEB4_9PROT</name>
<evidence type="ECO:0000313" key="2">
    <source>
        <dbReference type="Proteomes" id="UP000199561"/>
    </source>
</evidence>
<dbReference type="RefSeq" id="WP_090672358.1">
    <property type="nucleotide sequence ID" value="NZ_FOUF01000043.1"/>
</dbReference>